<organism evidence="7">
    <name type="scientific">marine metagenome</name>
    <dbReference type="NCBI Taxonomy" id="408172"/>
    <lineage>
        <taxon>unclassified sequences</taxon>
        <taxon>metagenomes</taxon>
        <taxon>ecological metagenomes</taxon>
    </lineage>
</organism>
<comment type="cofactor">
    <cofactor evidence="1">
        <name>pyruvate</name>
        <dbReference type="ChEBI" id="CHEBI:15361"/>
    </cofactor>
</comment>
<sequence>MSRTEGVRRLQPGQVTFVVMSDAASREPHRLIAATIGLAIPRDPKVHGYLSEHHSYGENEETAGDYAEELAAEMLATALDLDFDPDKSWDEKKEVYRLSNQIVNTRNVTQSAVGDKQGRWTTVIAAAVLVG</sequence>
<reference evidence="7" key="1">
    <citation type="submission" date="2018-05" db="EMBL/GenBank/DDBJ databases">
        <authorList>
            <person name="Lanie J.A."/>
            <person name="Ng W.-L."/>
            <person name="Kazmierczak K.M."/>
            <person name="Andrzejewski T.M."/>
            <person name="Davidsen T.M."/>
            <person name="Wayne K.J."/>
            <person name="Tettelin H."/>
            <person name="Glass J.I."/>
            <person name="Rusch D."/>
            <person name="Podicherti R."/>
            <person name="Tsui H.-C.T."/>
            <person name="Winkler M.E."/>
        </authorList>
    </citation>
    <scope>NUCLEOTIDE SEQUENCE</scope>
</reference>
<dbReference type="GO" id="GO:0008792">
    <property type="term" value="F:arginine decarboxylase activity"/>
    <property type="evidence" value="ECO:0007669"/>
    <property type="project" value="UniProtKB-EC"/>
</dbReference>
<proteinExistence type="inferred from homology"/>
<dbReference type="GO" id="GO:0006527">
    <property type="term" value="P:L-arginine catabolic process"/>
    <property type="evidence" value="ECO:0007669"/>
    <property type="project" value="InterPro"/>
</dbReference>
<evidence type="ECO:0000256" key="1">
    <source>
        <dbReference type="ARBA" id="ARBA00001928"/>
    </source>
</evidence>
<comment type="catalytic activity">
    <reaction evidence="6">
        <text>L-arginine + H(+) = agmatine + CO2</text>
        <dbReference type="Rhea" id="RHEA:17641"/>
        <dbReference type="ChEBI" id="CHEBI:15378"/>
        <dbReference type="ChEBI" id="CHEBI:16526"/>
        <dbReference type="ChEBI" id="CHEBI:32682"/>
        <dbReference type="ChEBI" id="CHEBI:58145"/>
        <dbReference type="EC" id="4.1.1.19"/>
    </reaction>
</comment>
<evidence type="ECO:0000256" key="3">
    <source>
        <dbReference type="ARBA" id="ARBA00022793"/>
    </source>
</evidence>
<protein>
    <recommendedName>
        <fullName evidence="2">arginine decarboxylase</fullName>
        <ecNumber evidence="2">4.1.1.19</ecNumber>
    </recommendedName>
</protein>
<dbReference type="InterPro" id="IPR002724">
    <property type="entry name" value="Pyruvoyl-dep_arg_deCO2ase"/>
</dbReference>
<name>A0A381S2L6_9ZZZZ</name>
<dbReference type="Gene3D" id="3.50.20.10">
    <property type="entry name" value="Pyruvoyl-Dependent Histidine Decarboxylase, subunit B"/>
    <property type="match status" value="1"/>
</dbReference>
<keyword evidence="4" id="KW-0456">Lyase</keyword>
<dbReference type="PANTHER" id="PTHR40438:SF1">
    <property type="entry name" value="PYRUVOYL-DEPENDENT ARGININE DECARBOXYLASE"/>
    <property type="match status" value="1"/>
</dbReference>
<dbReference type="EMBL" id="UINC01002521">
    <property type="protein sequence ID" value="SUZ97568.1"/>
    <property type="molecule type" value="Genomic_DNA"/>
</dbReference>
<keyword evidence="3" id="KW-0210">Decarboxylase</keyword>
<evidence type="ECO:0000256" key="6">
    <source>
        <dbReference type="ARBA" id="ARBA00049309"/>
    </source>
</evidence>
<evidence type="ECO:0000256" key="4">
    <source>
        <dbReference type="ARBA" id="ARBA00023239"/>
    </source>
</evidence>
<dbReference type="PANTHER" id="PTHR40438">
    <property type="entry name" value="PYRUVOYL-DEPENDENT ARGININE DECARBOXYLASE"/>
    <property type="match status" value="1"/>
</dbReference>
<dbReference type="SUPFAM" id="SSF56271">
    <property type="entry name" value="Pyruvoyl-dependent histidine and arginine decarboxylases"/>
    <property type="match status" value="1"/>
</dbReference>
<dbReference type="HAMAP" id="MF_01404">
    <property type="entry name" value="PvlArgDC"/>
    <property type="match status" value="1"/>
</dbReference>
<evidence type="ECO:0000256" key="5">
    <source>
        <dbReference type="ARBA" id="ARBA00023317"/>
    </source>
</evidence>
<dbReference type="EC" id="4.1.1.19" evidence="2"/>
<dbReference type="InterPro" id="IPR016104">
    <property type="entry name" value="Pyr-dep_his/arg-deCO2ase"/>
</dbReference>
<evidence type="ECO:0000256" key="2">
    <source>
        <dbReference type="ARBA" id="ARBA00012426"/>
    </source>
</evidence>
<gene>
    <name evidence="7" type="ORF">METZ01_LOCUS50422</name>
</gene>
<dbReference type="AlphaFoldDB" id="A0A381S2L6"/>
<dbReference type="Pfam" id="PF01862">
    <property type="entry name" value="PvlArgDC"/>
    <property type="match status" value="1"/>
</dbReference>
<dbReference type="InterPro" id="IPR016105">
    <property type="entry name" value="Pyr-dep_his/arg-deCO2ase_sand"/>
</dbReference>
<evidence type="ECO:0000313" key="7">
    <source>
        <dbReference type="EMBL" id="SUZ97568.1"/>
    </source>
</evidence>
<keyword evidence="5" id="KW-0670">Pyruvate</keyword>
<accession>A0A381S2L6</accession>